<dbReference type="GO" id="GO:0003916">
    <property type="term" value="F:DNA topoisomerase activity"/>
    <property type="evidence" value="ECO:0007669"/>
    <property type="project" value="InterPro"/>
</dbReference>
<dbReference type="AlphaFoldDB" id="A0A1E5LE02"/>
<name>A0A1E5LE02_9BACI</name>
<dbReference type="STRING" id="1305675.BFG57_02465"/>
<keyword evidence="5" id="KW-1185">Reference proteome</keyword>
<accession>A0A1E5LE02</accession>
<dbReference type="GO" id="GO:0003677">
    <property type="term" value="F:DNA binding"/>
    <property type="evidence" value="ECO:0007669"/>
    <property type="project" value="InterPro"/>
</dbReference>
<comment type="caution">
    <text evidence="4">The sequence shown here is derived from an EMBL/GenBank/DDBJ whole genome shotgun (WGS) entry which is preliminary data.</text>
</comment>
<evidence type="ECO:0000313" key="4">
    <source>
        <dbReference type="EMBL" id="OEH92292.1"/>
    </source>
</evidence>
<organism evidence="4 5">
    <name type="scientific">Bacillus solimangrovi</name>
    <dbReference type="NCBI Taxonomy" id="1305675"/>
    <lineage>
        <taxon>Bacteria</taxon>
        <taxon>Bacillati</taxon>
        <taxon>Bacillota</taxon>
        <taxon>Bacilli</taxon>
        <taxon>Bacillales</taxon>
        <taxon>Bacillaceae</taxon>
        <taxon>Bacillus</taxon>
    </lineage>
</organism>
<feature type="transmembrane region" description="Helical" evidence="2">
    <location>
        <begin position="6"/>
        <end position="32"/>
    </location>
</feature>
<dbReference type="Proteomes" id="UP000095209">
    <property type="component" value="Unassembled WGS sequence"/>
</dbReference>
<dbReference type="GO" id="GO:0006265">
    <property type="term" value="P:DNA topological change"/>
    <property type="evidence" value="ECO:0007669"/>
    <property type="project" value="InterPro"/>
</dbReference>
<gene>
    <name evidence="4" type="ORF">BFG57_02465</name>
</gene>
<evidence type="ECO:0000313" key="5">
    <source>
        <dbReference type="Proteomes" id="UP000095209"/>
    </source>
</evidence>
<evidence type="ECO:0000259" key="3">
    <source>
        <dbReference type="PROSITE" id="PS50965"/>
    </source>
</evidence>
<sequence>MIILAIIVLLPILFFLAPIIFALLLLAGIIMLKLRYPVIKGAIGEWYVNKELNKLGTNYKIYHDLYVPNGDGGTTQVDHVVTSPYGIFVIETKHYQGWIFGKENQRYWTQTIYKRKEKLFNPLWQNYGHIQAINKYIDKEDFEFIYSIIAFSQNSTLKFKEDFTSARVIQFPQLTKVIKEWNVQRINSSELQEINRALEGLIITDKNKKKQVKKKHVSDIKNNRKEKVRKEKEDTQQNVCPKCGGGLTMKKGKYGSFYGCSNFPKCRYTKQVS</sequence>
<dbReference type="Pfam" id="PF01396">
    <property type="entry name" value="Zn_ribbon_Top1"/>
    <property type="match status" value="1"/>
</dbReference>
<protein>
    <recommendedName>
        <fullName evidence="3">NERD domain-containing protein</fullName>
    </recommendedName>
</protein>
<keyword evidence="2" id="KW-1133">Transmembrane helix</keyword>
<dbReference type="SUPFAM" id="SSF57783">
    <property type="entry name" value="Zinc beta-ribbon"/>
    <property type="match status" value="1"/>
</dbReference>
<dbReference type="PROSITE" id="PS50965">
    <property type="entry name" value="NERD"/>
    <property type="match status" value="1"/>
</dbReference>
<reference evidence="4 5" key="1">
    <citation type="submission" date="2016-08" db="EMBL/GenBank/DDBJ databases">
        <title>Genome of Bacillus solimangrovi GH2-4.</title>
        <authorList>
            <person name="Lim S."/>
            <person name="Kim B.-C."/>
        </authorList>
    </citation>
    <scope>NUCLEOTIDE SEQUENCE [LARGE SCALE GENOMIC DNA]</scope>
    <source>
        <strain evidence="4 5">GH2-4</strain>
    </source>
</reference>
<dbReference type="InterPro" id="IPR013498">
    <property type="entry name" value="Topo_IA_Znf"/>
</dbReference>
<evidence type="ECO:0000256" key="2">
    <source>
        <dbReference type="SAM" id="Phobius"/>
    </source>
</evidence>
<dbReference type="InterPro" id="IPR011528">
    <property type="entry name" value="NERD"/>
</dbReference>
<feature type="compositionally biased region" description="Basic and acidic residues" evidence="1">
    <location>
        <begin position="217"/>
        <end position="235"/>
    </location>
</feature>
<keyword evidence="2" id="KW-0812">Transmembrane</keyword>
<dbReference type="EMBL" id="MJEH01000033">
    <property type="protein sequence ID" value="OEH92292.1"/>
    <property type="molecule type" value="Genomic_DNA"/>
</dbReference>
<evidence type="ECO:0000256" key="1">
    <source>
        <dbReference type="SAM" id="MobiDB-lite"/>
    </source>
</evidence>
<dbReference type="GO" id="GO:0005694">
    <property type="term" value="C:chromosome"/>
    <property type="evidence" value="ECO:0007669"/>
    <property type="project" value="InterPro"/>
</dbReference>
<proteinExistence type="predicted"/>
<keyword evidence="2" id="KW-0472">Membrane</keyword>
<dbReference type="Gene3D" id="3.30.65.10">
    <property type="entry name" value="Bacterial Topoisomerase I, domain 1"/>
    <property type="match status" value="1"/>
</dbReference>
<feature type="domain" description="NERD" evidence="3">
    <location>
        <begin position="40"/>
        <end position="156"/>
    </location>
</feature>
<feature type="region of interest" description="Disordered" evidence="1">
    <location>
        <begin position="213"/>
        <end position="237"/>
    </location>
</feature>
<dbReference type="Pfam" id="PF08378">
    <property type="entry name" value="NERD"/>
    <property type="match status" value="1"/>
</dbReference>